<comment type="caution">
    <text evidence="2">The sequence shown here is derived from an EMBL/GenBank/DDBJ whole genome shotgun (WGS) entry which is preliminary data.</text>
</comment>
<reference evidence="2 3" key="1">
    <citation type="journal article" date="2015" name="Appl. Environ. Microbiol.">
        <title>Aerobic and Anaerobic Thiosulfate Oxidation by a Cold-Adapted, Subglacial Chemoautotroph.</title>
        <authorList>
            <person name="Harrold Z.R."/>
            <person name="Skidmore M.L."/>
            <person name="Hamilton T.L."/>
            <person name="Desch L."/>
            <person name="Amada K."/>
            <person name="van Gelder W."/>
            <person name="Glover K."/>
            <person name="Roden E.E."/>
            <person name="Boyd E.S."/>
        </authorList>
    </citation>
    <scope>NUCLEOTIDE SEQUENCE [LARGE SCALE GENOMIC DNA]</scope>
    <source>
        <strain evidence="2 3">RG</strain>
    </source>
</reference>
<name>A0A125BBU0_THIDE</name>
<organism evidence="2 3">
    <name type="scientific">Thiobacillus denitrificans</name>
    <dbReference type="NCBI Taxonomy" id="36861"/>
    <lineage>
        <taxon>Bacteria</taxon>
        <taxon>Pseudomonadati</taxon>
        <taxon>Pseudomonadota</taxon>
        <taxon>Betaproteobacteria</taxon>
        <taxon>Nitrosomonadales</taxon>
        <taxon>Thiobacillaceae</taxon>
        <taxon>Thiobacillus</taxon>
    </lineage>
</organism>
<evidence type="ECO:0008006" key="4">
    <source>
        <dbReference type="Google" id="ProtNLM"/>
    </source>
</evidence>
<evidence type="ECO:0000256" key="1">
    <source>
        <dbReference type="SAM" id="SignalP"/>
    </source>
</evidence>
<protein>
    <recommendedName>
        <fullName evidence="4">DsrE/DsrF-like family protein</fullName>
    </recommendedName>
</protein>
<dbReference type="Gene3D" id="3.40.1260.10">
    <property type="entry name" value="DsrEFH-like"/>
    <property type="match status" value="1"/>
</dbReference>
<dbReference type="RefSeq" id="WP_237763367.1">
    <property type="nucleotide sequence ID" value="NZ_LDUG01000048.1"/>
</dbReference>
<dbReference type="InterPro" id="IPR027396">
    <property type="entry name" value="DsrEFH-like"/>
</dbReference>
<dbReference type="STRING" id="1123392.GCA_000376425_00523"/>
<dbReference type="SUPFAM" id="SSF75169">
    <property type="entry name" value="DsrEFH-like"/>
    <property type="match status" value="1"/>
</dbReference>
<sequence length="168" mass="18172">MTSLLNRLLPLWIALLALSGPAVAAPATLDELLARPVAPPGVVFEIVDRDPGALEVALPWVKQAAQRLKARHPGLPMALVTHGQEMFALQTGQRAGNQAIHQIAESLSRDDGIPVHVCETYAGRRGLAAEDFPAYIDVAPTGPTQIRNYEALDYVRLVVPRSAMLKTR</sequence>
<keyword evidence="1" id="KW-0732">Signal</keyword>
<proteinExistence type="predicted"/>
<accession>A0A125BBU0</accession>
<dbReference type="Proteomes" id="UP000064243">
    <property type="component" value="Unassembled WGS sequence"/>
</dbReference>
<dbReference type="AlphaFoldDB" id="A0A125BBU0"/>
<feature type="signal peptide" evidence="1">
    <location>
        <begin position="1"/>
        <end position="24"/>
    </location>
</feature>
<keyword evidence="3" id="KW-1185">Reference proteome</keyword>
<evidence type="ECO:0000313" key="2">
    <source>
        <dbReference type="EMBL" id="KVW93408.1"/>
    </source>
</evidence>
<dbReference type="PATRIC" id="fig|36861.3.peg.2804"/>
<dbReference type="EMBL" id="LDUG01000048">
    <property type="protein sequence ID" value="KVW93408.1"/>
    <property type="molecule type" value="Genomic_DNA"/>
</dbReference>
<evidence type="ECO:0000313" key="3">
    <source>
        <dbReference type="Proteomes" id="UP000064243"/>
    </source>
</evidence>
<feature type="chain" id="PRO_5007177168" description="DsrE/DsrF-like family protein" evidence="1">
    <location>
        <begin position="25"/>
        <end position="168"/>
    </location>
</feature>
<gene>
    <name evidence="2" type="ORF">ABW22_14905</name>
</gene>